<gene>
    <name evidence="3" type="ORF">LECACI_7A003688</name>
</gene>
<evidence type="ECO:0000256" key="1">
    <source>
        <dbReference type="SAM" id="MobiDB-lite"/>
    </source>
</evidence>
<keyword evidence="2" id="KW-0812">Transmembrane</keyword>
<evidence type="ECO:0000313" key="3">
    <source>
        <dbReference type="EMBL" id="CAK3976454.1"/>
    </source>
</evidence>
<feature type="transmembrane region" description="Helical" evidence="2">
    <location>
        <begin position="132"/>
        <end position="153"/>
    </location>
</feature>
<feature type="region of interest" description="Disordered" evidence="1">
    <location>
        <begin position="335"/>
        <end position="359"/>
    </location>
</feature>
<organism evidence="3 4">
    <name type="scientific">Lecanosticta acicola</name>
    <dbReference type="NCBI Taxonomy" id="111012"/>
    <lineage>
        <taxon>Eukaryota</taxon>
        <taxon>Fungi</taxon>
        <taxon>Dikarya</taxon>
        <taxon>Ascomycota</taxon>
        <taxon>Pezizomycotina</taxon>
        <taxon>Dothideomycetes</taxon>
        <taxon>Dothideomycetidae</taxon>
        <taxon>Mycosphaerellales</taxon>
        <taxon>Mycosphaerellaceae</taxon>
        <taxon>Lecanosticta</taxon>
    </lineage>
</organism>
<proteinExistence type="predicted"/>
<feature type="transmembrane region" description="Helical" evidence="2">
    <location>
        <begin position="228"/>
        <end position="250"/>
    </location>
</feature>
<dbReference type="PANTHER" id="PTHR37490">
    <property type="entry name" value="EXPRESSED PROTEIN"/>
    <property type="match status" value="1"/>
</dbReference>
<keyword evidence="4" id="KW-1185">Reference proteome</keyword>
<protein>
    <submittedName>
        <fullName evidence="3">Uncharacterized protein</fullName>
    </submittedName>
</protein>
<dbReference type="PANTHER" id="PTHR37490:SF1">
    <property type="entry name" value="GLYCOSYLTRANSFERASE 2-LIKE DOMAIN-CONTAINING PROTEIN"/>
    <property type="match status" value="1"/>
</dbReference>
<name>A0AAI8YX50_9PEZI</name>
<feature type="transmembrane region" description="Helical" evidence="2">
    <location>
        <begin position="20"/>
        <end position="42"/>
    </location>
</feature>
<evidence type="ECO:0000313" key="4">
    <source>
        <dbReference type="Proteomes" id="UP001296104"/>
    </source>
</evidence>
<evidence type="ECO:0000256" key="2">
    <source>
        <dbReference type="SAM" id="Phobius"/>
    </source>
</evidence>
<comment type="caution">
    <text evidence="3">The sequence shown here is derived from an EMBL/GenBank/DDBJ whole genome shotgun (WGS) entry which is preliminary data.</text>
</comment>
<feature type="transmembrane region" description="Helical" evidence="2">
    <location>
        <begin position="165"/>
        <end position="186"/>
    </location>
</feature>
<dbReference type="Proteomes" id="UP001296104">
    <property type="component" value="Unassembled WGS sequence"/>
</dbReference>
<dbReference type="AlphaFoldDB" id="A0AAI8YX50"/>
<keyword evidence="2" id="KW-1133">Transmembrane helix</keyword>
<feature type="transmembrane region" description="Helical" evidence="2">
    <location>
        <begin position="48"/>
        <end position="67"/>
    </location>
</feature>
<feature type="compositionally biased region" description="Acidic residues" evidence="1">
    <location>
        <begin position="338"/>
        <end position="347"/>
    </location>
</feature>
<feature type="transmembrane region" description="Helical" evidence="2">
    <location>
        <begin position="79"/>
        <end position="97"/>
    </location>
</feature>
<feature type="transmembrane region" description="Helical" evidence="2">
    <location>
        <begin position="198"/>
        <end position="216"/>
    </location>
</feature>
<reference evidence="3" key="1">
    <citation type="submission" date="2023-11" db="EMBL/GenBank/DDBJ databases">
        <authorList>
            <person name="Alioto T."/>
            <person name="Alioto T."/>
            <person name="Gomez Garrido J."/>
        </authorList>
    </citation>
    <scope>NUCLEOTIDE SEQUENCE</scope>
</reference>
<keyword evidence="2" id="KW-0472">Membrane</keyword>
<sequence>MNSQRHDLPMDDIVRKISTILRQPIVGLTAACLAIITTQHLFVHGFHYPMLLLLAHLVVGLVLDSSLGSKHTACWNSSIWVLLYTGLITAAALVFGYQSSLHLRNTTFLVMVLSLNWDSMIYRPAPWNIPDFGFSLGTAVRHACFFVCAALLYAQEKRLAGRRDLLLLGSVLCTVLTRRAWGYGVWGVDDGANPVSRRTSAVVLGAAIPLVLFVFFTQELKDMSDFRLPAVIVRLLAVNVLAVALLLYSGDIFGQRESAYGLCLGVRDPRLRWVLCSVFLVAVIEFDNQILQPRPSKTTAGQWMAFTVSSLATLDVYSACDILGDHVKIPALTQYSDEPPDEEEEGLFEPGSEQSLQPSGREYVGGLAKAAAALSMYSALAALTFVLLLCYGTSHSQAGPTSVQSPDRNSTYDVDVVIARYEEPLAKVAEDIDAILRTQGMAGLRTRIFLYNKSDVPLVGTDQVPRFPLADEVVVEDRPNVGRESETYLSHVLDQSGDLSPHVLFLQAEPHELQELKARIDQYFVGETSFLSLSYSGDSCLDCDHCWDLGGWHGDASTIRDIFQASNPGGQQCRDLSLTYRGQFIVSARRTRQIDPRVFQSVRRRILDDDDDEEEDGGEIGYTIERVWGVIFGCPRVSSSCPSLSSGLLGNRGAVEDCQCLDGDGT</sequence>
<accession>A0AAI8YX50</accession>
<dbReference type="EMBL" id="CAVMBE010000018">
    <property type="protein sequence ID" value="CAK3976454.1"/>
    <property type="molecule type" value="Genomic_DNA"/>
</dbReference>